<comment type="subcellular location">
    <subcellularLocation>
        <location evidence="1">Nucleus</location>
    </subcellularLocation>
</comment>
<dbReference type="GO" id="GO:0003700">
    <property type="term" value="F:DNA-binding transcription factor activity"/>
    <property type="evidence" value="ECO:0007669"/>
    <property type="project" value="UniProtKB-ARBA"/>
</dbReference>
<dbReference type="GO" id="GO:0005634">
    <property type="term" value="C:nucleus"/>
    <property type="evidence" value="ECO:0007669"/>
    <property type="project" value="UniProtKB-SubCell"/>
</dbReference>
<feature type="region of interest" description="Disordered" evidence="9">
    <location>
        <begin position="209"/>
        <end position="244"/>
    </location>
</feature>
<protein>
    <recommendedName>
        <fullName evidence="7">Transcription factor MYBS1</fullName>
    </recommendedName>
    <alternativeName>
        <fullName evidence="8">Myb-related protein S1</fullName>
    </alternativeName>
</protein>
<proteinExistence type="predicted"/>
<evidence type="ECO:0000256" key="5">
    <source>
        <dbReference type="ARBA" id="ARBA00023163"/>
    </source>
</evidence>
<evidence type="ECO:0000256" key="3">
    <source>
        <dbReference type="ARBA" id="ARBA00023125"/>
    </source>
</evidence>
<dbReference type="FunFam" id="1.10.10.60:FF:000154">
    <property type="entry name" value="Transcription factor SRM1"/>
    <property type="match status" value="1"/>
</dbReference>
<organism evidence="13 14">
    <name type="scientific">Miscanthus lutarioriparius</name>
    <dbReference type="NCBI Taxonomy" id="422564"/>
    <lineage>
        <taxon>Eukaryota</taxon>
        <taxon>Viridiplantae</taxon>
        <taxon>Streptophyta</taxon>
        <taxon>Embryophyta</taxon>
        <taxon>Tracheophyta</taxon>
        <taxon>Spermatophyta</taxon>
        <taxon>Magnoliopsida</taxon>
        <taxon>Liliopsida</taxon>
        <taxon>Poales</taxon>
        <taxon>Poaceae</taxon>
        <taxon>PACMAD clade</taxon>
        <taxon>Panicoideae</taxon>
        <taxon>Andropogonodae</taxon>
        <taxon>Andropogoneae</taxon>
        <taxon>Saccharinae</taxon>
        <taxon>Miscanthus</taxon>
    </lineage>
</organism>
<keyword evidence="4" id="KW-0010">Activator</keyword>
<dbReference type="GO" id="GO:0009744">
    <property type="term" value="P:response to sucrose"/>
    <property type="evidence" value="ECO:0007669"/>
    <property type="project" value="UniProtKB-ARBA"/>
</dbReference>
<dbReference type="GO" id="GO:0009739">
    <property type="term" value="P:response to gibberellin"/>
    <property type="evidence" value="ECO:0007669"/>
    <property type="project" value="UniProtKB-ARBA"/>
</dbReference>
<dbReference type="PANTHER" id="PTHR44042:SF41">
    <property type="entry name" value="DUPLICATED HOMEODOMAIN-LIKE SUPERFAMILY PROTEIN-RELATED"/>
    <property type="match status" value="1"/>
</dbReference>
<dbReference type="SUPFAM" id="SSF46689">
    <property type="entry name" value="Homeodomain-like"/>
    <property type="match status" value="2"/>
</dbReference>
<dbReference type="SMART" id="SM00717">
    <property type="entry name" value="SANT"/>
    <property type="match status" value="2"/>
</dbReference>
<dbReference type="InterPro" id="IPR001005">
    <property type="entry name" value="SANT/Myb"/>
</dbReference>
<evidence type="ECO:0000313" key="14">
    <source>
        <dbReference type="Proteomes" id="UP000604825"/>
    </source>
</evidence>
<dbReference type="PROSITE" id="PS51294">
    <property type="entry name" value="HTH_MYB"/>
    <property type="match status" value="1"/>
</dbReference>
<evidence type="ECO:0000256" key="2">
    <source>
        <dbReference type="ARBA" id="ARBA00023015"/>
    </source>
</evidence>
<dbReference type="InterPro" id="IPR009057">
    <property type="entry name" value="Homeodomain-like_sf"/>
</dbReference>
<feature type="domain" description="HTH myb-type" evidence="12">
    <location>
        <begin position="150"/>
        <end position="206"/>
    </location>
</feature>
<evidence type="ECO:0000313" key="13">
    <source>
        <dbReference type="EMBL" id="CAD6333653.1"/>
    </source>
</evidence>
<feature type="domain" description="Myb-like" evidence="10">
    <location>
        <begin position="150"/>
        <end position="202"/>
    </location>
</feature>
<feature type="domain" description="SANT" evidence="11">
    <location>
        <begin position="158"/>
        <end position="206"/>
    </location>
</feature>
<accession>A0A811RXN9</accession>
<sequence length="324" mass="34974">MTELWMEVLPPPYFAGQAAGGGRFLPPDRRAGAGPLPGAWTVEENKMFERALARVDSDAPDRWERVAQMLPGRTVADVAAHYDDLESDVGFIEAGFVPFPRYGGGGGGASQSAGFTFDWDGSGGGDAGALGFKRSCYVVGGGKRERGPDHERKKGIPWTEEEHKLFLMGLKKYGRGDWRNISRNFVTSRTPTQVASHAQKYFIRLNSGGKDKRRSSIHDITTVNLPEDDTGGRGNNPSASPPSVLTSTFTPSSTAAGGGPVISEQFGVLVDSKPPPHHHHHFMPHSYGNVKLEPGVNSHHGAGFLDDSVLMQMQMHCGQLQPLG</sequence>
<keyword evidence="5" id="KW-0804">Transcription</keyword>
<evidence type="ECO:0000259" key="11">
    <source>
        <dbReference type="PROSITE" id="PS51293"/>
    </source>
</evidence>
<dbReference type="InterPro" id="IPR006447">
    <property type="entry name" value="Myb_dom_plants"/>
</dbReference>
<dbReference type="InterPro" id="IPR017930">
    <property type="entry name" value="Myb_dom"/>
</dbReference>
<evidence type="ECO:0000256" key="8">
    <source>
        <dbReference type="ARBA" id="ARBA00076145"/>
    </source>
</evidence>
<dbReference type="Proteomes" id="UP000604825">
    <property type="component" value="Unassembled WGS sequence"/>
</dbReference>
<dbReference type="PROSITE" id="PS50090">
    <property type="entry name" value="MYB_LIKE"/>
    <property type="match status" value="2"/>
</dbReference>
<dbReference type="PROSITE" id="PS51293">
    <property type="entry name" value="SANT"/>
    <property type="match status" value="1"/>
</dbReference>
<evidence type="ECO:0000256" key="9">
    <source>
        <dbReference type="SAM" id="MobiDB-lite"/>
    </source>
</evidence>
<keyword evidence="6" id="KW-0539">Nucleus</keyword>
<feature type="compositionally biased region" description="Polar residues" evidence="9">
    <location>
        <begin position="235"/>
        <end position="244"/>
    </location>
</feature>
<comment type="caution">
    <text evidence="13">The sequence shown here is derived from an EMBL/GenBank/DDBJ whole genome shotgun (WGS) entry which is preliminary data.</text>
</comment>
<dbReference type="FunFam" id="1.10.10.60:FF:000009">
    <property type="entry name" value="transcription factor MYB1R1"/>
    <property type="match status" value="1"/>
</dbReference>
<dbReference type="InterPro" id="IPR017884">
    <property type="entry name" value="SANT_dom"/>
</dbReference>
<dbReference type="EMBL" id="CAJGYO010000017">
    <property type="protein sequence ID" value="CAD6333653.1"/>
    <property type="molecule type" value="Genomic_DNA"/>
</dbReference>
<evidence type="ECO:0000256" key="1">
    <source>
        <dbReference type="ARBA" id="ARBA00004123"/>
    </source>
</evidence>
<evidence type="ECO:0000256" key="6">
    <source>
        <dbReference type="ARBA" id="ARBA00023242"/>
    </source>
</evidence>
<dbReference type="OrthoDB" id="118550at2759"/>
<dbReference type="CDD" id="cd00167">
    <property type="entry name" value="SANT"/>
    <property type="match status" value="2"/>
</dbReference>
<evidence type="ECO:0000256" key="7">
    <source>
        <dbReference type="ARBA" id="ARBA00068153"/>
    </source>
</evidence>
<dbReference type="AlphaFoldDB" id="A0A811RXN9"/>
<keyword evidence="2" id="KW-0805">Transcription regulation</keyword>
<reference evidence="13" key="1">
    <citation type="submission" date="2020-10" db="EMBL/GenBank/DDBJ databases">
        <authorList>
            <person name="Han B."/>
            <person name="Lu T."/>
            <person name="Zhao Q."/>
            <person name="Huang X."/>
            <person name="Zhao Y."/>
        </authorList>
    </citation>
    <scope>NUCLEOTIDE SEQUENCE</scope>
</reference>
<name>A0A811RXN9_9POAL</name>
<keyword evidence="14" id="KW-1185">Reference proteome</keyword>
<evidence type="ECO:0000259" key="10">
    <source>
        <dbReference type="PROSITE" id="PS50090"/>
    </source>
</evidence>
<keyword evidence="3" id="KW-0238">DNA-binding</keyword>
<dbReference type="PANTHER" id="PTHR44042">
    <property type="entry name" value="DUPLICATED HOMEODOMAIN-LIKE SUPERFAMILY PROTEIN-RELATED"/>
    <property type="match status" value="1"/>
</dbReference>
<gene>
    <name evidence="13" type="ORF">NCGR_LOCUS57751</name>
</gene>
<dbReference type="NCBIfam" id="TIGR01557">
    <property type="entry name" value="myb_SHAQKYF"/>
    <property type="match status" value="1"/>
</dbReference>
<feature type="domain" description="Myb-like" evidence="10">
    <location>
        <begin position="38"/>
        <end position="86"/>
    </location>
</feature>
<evidence type="ECO:0000256" key="4">
    <source>
        <dbReference type="ARBA" id="ARBA00023159"/>
    </source>
</evidence>
<dbReference type="Gene3D" id="1.10.10.60">
    <property type="entry name" value="Homeodomain-like"/>
    <property type="match status" value="2"/>
</dbReference>
<evidence type="ECO:0000259" key="12">
    <source>
        <dbReference type="PROSITE" id="PS51294"/>
    </source>
</evidence>
<dbReference type="GO" id="GO:0003677">
    <property type="term" value="F:DNA binding"/>
    <property type="evidence" value="ECO:0007669"/>
    <property type="project" value="UniProtKB-KW"/>
</dbReference>
<dbReference type="Pfam" id="PF00249">
    <property type="entry name" value="Myb_DNA-binding"/>
    <property type="match status" value="2"/>
</dbReference>